<keyword evidence="2" id="KW-0677">Repeat</keyword>
<dbReference type="PROSITE" id="PS50082">
    <property type="entry name" value="WD_REPEATS_2"/>
    <property type="match status" value="1"/>
</dbReference>
<dbReference type="SUPFAM" id="SSF50978">
    <property type="entry name" value="WD40 repeat-like"/>
    <property type="match status" value="1"/>
</dbReference>
<organism evidence="6">
    <name type="scientific">Arcella intermedia</name>
    <dbReference type="NCBI Taxonomy" id="1963864"/>
    <lineage>
        <taxon>Eukaryota</taxon>
        <taxon>Amoebozoa</taxon>
        <taxon>Tubulinea</taxon>
        <taxon>Elardia</taxon>
        <taxon>Arcellinida</taxon>
        <taxon>Sphaerothecina</taxon>
        <taxon>Arcellidae</taxon>
        <taxon>Arcella</taxon>
    </lineage>
</organism>
<sequence length="454" mass="51324">MNADHQGKLKASLKVPGVEYHLNEKASLLMDKRDIKHFIPKVIFFDVYERHLQPGKTARSYYCFPRRIRDGKCALCVRTFQGDDKAPLRKDQSQFELTFKSTLSSFSLNRFTSNTSSLDLLFGFVTGDILSHDPFMDTQGPPIVQAFNKMHHLTDKPIQKLDWIPGKVDLFIASLADGTLLFFDRTIKSEEPISTKNLPKPLESSQFFSLPGKPKHNPIKQWHIHDSKIRDYSFSPSGSVIALACQDGSLRFLEWETDKQLHLSHSYYGGFVCVCWSYDGKFVAAGSEDDLITVWEVEYSPGTLNSTCRYRGEGHHSWPSCISFDYWLAEEKIYRIGSVGEDGRLCLWEFNPTVTCSRKRVDSLSGKKSPSQSKLNGNGSSNGKSATKGQVGMELSEVEDLIPIVSQQIHSTPCSAVCFMSTTDILTAAWGGEFKYWKKQENDLPLNQEEPPKM</sequence>
<protein>
    <recommendedName>
        <fullName evidence="5">Anaphase-promoting complex subunit 4-like WD40 domain-containing protein</fullName>
    </recommendedName>
</protein>
<reference evidence="6" key="1">
    <citation type="journal article" date="2020" name="J. Eukaryot. Microbiol.">
        <title>De novo Sequencing, Assembly and Annotation of the Transcriptome for the Free-Living Testate Amoeba Arcella intermedia.</title>
        <authorList>
            <person name="Ribeiro G.M."/>
            <person name="Porfirio-Sousa A.L."/>
            <person name="Maurer-Alcala X.X."/>
            <person name="Katz L.A."/>
            <person name="Lahr D.J.G."/>
        </authorList>
    </citation>
    <scope>NUCLEOTIDE SEQUENCE</scope>
</reference>
<dbReference type="InterPro" id="IPR051362">
    <property type="entry name" value="WD_repeat_creC_regulators"/>
</dbReference>
<dbReference type="InterPro" id="IPR015943">
    <property type="entry name" value="WD40/YVTN_repeat-like_dom_sf"/>
</dbReference>
<feature type="region of interest" description="Disordered" evidence="4">
    <location>
        <begin position="361"/>
        <end position="389"/>
    </location>
</feature>
<evidence type="ECO:0000313" key="6">
    <source>
        <dbReference type="EMBL" id="NDV31273.1"/>
    </source>
</evidence>
<evidence type="ECO:0000256" key="1">
    <source>
        <dbReference type="ARBA" id="ARBA00022574"/>
    </source>
</evidence>
<dbReference type="InterPro" id="IPR036322">
    <property type="entry name" value="WD40_repeat_dom_sf"/>
</dbReference>
<feature type="repeat" description="WD" evidence="3">
    <location>
        <begin position="264"/>
        <end position="298"/>
    </location>
</feature>
<dbReference type="InterPro" id="IPR019775">
    <property type="entry name" value="WD40_repeat_CS"/>
</dbReference>
<accession>A0A6B2L2M7</accession>
<dbReference type="EMBL" id="GIBP01002304">
    <property type="protein sequence ID" value="NDV31273.1"/>
    <property type="molecule type" value="Transcribed_RNA"/>
</dbReference>
<evidence type="ECO:0000256" key="3">
    <source>
        <dbReference type="PROSITE-ProRule" id="PRU00221"/>
    </source>
</evidence>
<dbReference type="InterPro" id="IPR024977">
    <property type="entry name" value="Apc4-like_WD40_dom"/>
</dbReference>
<feature type="domain" description="Anaphase-promoting complex subunit 4-like WD40" evidence="5">
    <location>
        <begin position="225"/>
        <end position="277"/>
    </location>
</feature>
<dbReference type="SMART" id="SM00320">
    <property type="entry name" value="WD40"/>
    <property type="match status" value="5"/>
</dbReference>
<evidence type="ECO:0000256" key="4">
    <source>
        <dbReference type="SAM" id="MobiDB-lite"/>
    </source>
</evidence>
<evidence type="ECO:0000259" key="5">
    <source>
        <dbReference type="Pfam" id="PF12894"/>
    </source>
</evidence>
<keyword evidence="1 3" id="KW-0853">WD repeat</keyword>
<name>A0A6B2L2M7_9EUKA</name>
<dbReference type="InterPro" id="IPR001680">
    <property type="entry name" value="WD40_rpt"/>
</dbReference>
<evidence type="ECO:0000256" key="2">
    <source>
        <dbReference type="ARBA" id="ARBA00022737"/>
    </source>
</evidence>
<dbReference type="PANTHER" id="PTHR14107">
    <property type="entry name" value="WD REPEAT PROTEIN"/>
    <property type="match status" value="1"/>
</dbReference>
<dbReference type="AlphaFoldDB" id="A0A6B2L2M7"/>
<dbReference type="PANTHER" id="PTHR14107:SF16">
    <property type="entry name" value="AT02583P"/>
    <property type="match status" value="1"/>
</dbReference>
<proteinExistence type="predicted"/>
<dbReference type="Pfam" id="PF12894">
    <property type="entry name" value="ANAPC4_WD40"/>
    <property type="match status" value="1"/>
</dbReference>
<dbReference type="Gene3D" id="2.130.10.10">
    <property type="entry name" value="YVTN repeat-like/Quinoprotein amine dehydrogenase"/>
    <property type="match status" value="1"/>
</dbReference>
<dbReference type="PROSITE" id="PS00678">
    <property type="entry name" value="WD_REPEATS_1"/>
    <property type="match status" value="1"/>
</dbReference>
<feature type="compositionally biased region" description="Polar residues" evidence="4">
    <location>
        <begin position="366"/>
        <end position="388"/>
    </location>
</feature>